<accession>A0A160U0R5</accession>
<feature type="region of interest" description="Disordered" evidence="1">
    <location>
        <begin position="176"/>
        <end position="564"/>
    </location>
</feature>
<feature type="region of interest" description="Disordered" evidence="1">
    <location>
        <begin position="126"/>
        <end position="153"/>
    </location>
</feature>
<evidence type="ECO:0000313" key="2">
    <source>
        <dbReference type="EMBL" id="CUS56194.1"/>
    </source>
</evidence>
<feature type="compositionally biased region" description="Polar residues" evidence="1">
    <location>
        <begin position="385"/>
        <end position="395"/>
    </location>
</feature>
<gene>
    <name evidence="2" type="ORF">MGWOODY_Hyp1987</name>
</gene>
<feature type="compositionally biased region" description="Low complexity" evidence="1">
    <location>
        <begin position="429"/>
        <end position="438"/>
    </location>
</feature>
<reference evidence="2" key="1">
    <citation type="submission" date="2015-10" db="EMBL/GenBank/DDBJ databases">
        <authorList>
            <person name="Gilbert D.G."/>
        </authorList>
    </citation>
    <scope>NUCLEOTIDE SEQUENCE</scope>
</reference>
<sequence>MLHPSTKRLIDKLGDMTRRQKVTWQEAENGQMTHDTEGYRVTLTPDPYGVLLTDAQGREIETCSPSDFNDELDADGRPYAMFVEELYREAKRHARGAEEAISAVLAGLTAAETSVSDEPADLIDDADEEVSPEASGEDAVEDPLDDSSPLEPEAYLEMDSQSDITSAVASLASQVNTPLEAQPVEHEAPEEISEATLESPIASRGDQQMPSEDEILTDENTGISLEEAVADSAHQVNTVEDAEPTEEATPEAEASMSPIMGYGVSSPDAPAAMEPVDEPGPLNEPAAGYTPTGYTEIEPEDASTAEADAPQFMGKVDSEVTDEADTYTPAFADVSDSAPNHAQAEPFGSFTPEPEPEIAPSTPEVATIEATSGTEETAGEPSPAPQDNSPPSHNFLTGGYGGGLDDYAPESDTAQAHSEMESSKPPEVEPQLEAAPAPEVAPQPPQSFSLSGIGNRQAPVEAPAPLDATDSVESVSAPQVVIDATHDQPWPGAESDDSDEHASAVETHFEVPEPHAEPEVEVAPEPDFIGDTPTEPAETLASEEETQTSEDAAPRPVKRFNPWN</sequence>
<protein>
    <submittedName>
        <fullName evidence="2">Mlr2412 protein</fullName>
    </submittedName>
</protein>
<dbReference type="EMBL" id="CZQD01000019">
    <property type="protein sequence ID" value="CUS56194.1"/>
    <property type="molecule type" value="Genomic_DNA"/>
</dbReference>
<organism evidence="2">
    <name type="scientific">hydrothermal vent metagenome</name>
    <dbReference type="NCBI Taxonomy" id="652676"/>
    <lineage>
        <taxon>unclassified sequences</taxon>
        <taxon>metagenomes</taxon>
        <taxon>ecological metagenomes</taxon>
    </lineage>
</organism>
<feature type="compositionally biased region" description="Basic and acidic residues" evidence="1">
    <location>
        <begin position="500"/>
        <end position="518"/>
    </location>
</feature>
<feature type="compositionally biased region" description="Low complexity" evidence="1">
    <location>
        <begin position="366"/>
        <end position="380"/>
    </location>
</feature>
<feature type="compositionally biased region" description="Basic and acidic residues" evidence="1">
    <location>
        <begin position="418"/>
        <end position="427"/>
    </location>
</feature>
<proteinExistence type="predicted"/>
<name>A0A160U0R5_9ZZZZ</name>
<dbReference type="AlphaFoldDB" id="A0A160U0R5"/>
<feature type="compositionally biased region" description="Acidic residues" evidence="1">
    <location>
        <begin position="126"/>
        <end position="145"/>
    </location>
</feature>
<feature type="compositionally biased region" description="Acidic residues" evidence="1">
    <location>
        <begin position="240"/>
        <end position="250"/>
    </location>
</feature>
<evidence type="ECO:0000256" key="1">
    <source>
        <dbReference type="SAM" id="MobiDB-lite"/>
    </source>
</evidence>